<dbReference type="PANTHER" id="PTHR11717:SF7">
    <property type="entry name" value="LOW MOLECULAR WEIGHT PHOSPHOTYROSINE PROTEIN PHOSPHATASE"/>
    <property type="match status" value="1"/>
</dbReference>
<comment type="caution">
    <text evidence="6">The sequence shown here is derived from an EMBL/GenBank/DDBJ whole genome shotgun (WGS) entry which is preliminary data.</text>
</comment>
<dbReference type="SUPFAM" id="SSF52788">
    <property type="entry name" value="Phosphotyrosine protein phosphatases I"/>
    <property type="match status" value="1"/>
</dbReference>
<keyword evidence="3 6" id="KW-0378">Hydrolase</keyword>
<dbReference type="Pfam" id="PF01451">
    <property type="entry name" value="LMWPc"/>
    <property type="match status" value="1"/>
</dbReference>
<dbReference type="FunFam" id="3.40.50.2300:FF:000113">
    <property type="entry name" value="Low molecular weight protein-tyrosine-phosphatase"/>
    <property type="match status" value="1"/>
</dbReference>
<proteinExistence type="inferred from homology"/>
<dbReference type="InterPro" id="IPR017867">
    <property type="entry name" value="Tyr_phospatase_low_mol_wt"/>
</dbReference>
<dbReference type="AlphaFoldDB" id="A0A1J5RU69"/>
<dbReference type="PRINTS" id="PR00719">
    <property type="entry name" value="LMWPTPASE"/>
</dbReference>
<feature type="domain" description="Phosphotyrosine protein phosphatase I" evidence="5">
    <location>
        <begin position="10"/>
        <end position="159"/>
    </location>
</feature>
<dbReference type="Gene3D" id="3.40.50.2300">
    <property type="match status" value="1"/>
</dbReference>
<dbReference type="GO" id="GO:0004725">
    <property type="term" value="F:protein tyrosine phosphatase activity"/>
    <property type="evidence" value="ECO:0007669"/>
    <property type="project" value="UniProtKB-EC"/>
</dbReference>
<evidence type="ECO:0000256" key="1">
    <source>
        <dbReference type="ARBA" id="ARBA00011063"/>
    </source>
</evidence>
<evidence type="ECO:0000256" key="3">
    <source>
        <dbReference type="ARBA" id="ARBA00022801"/>
    </source>
</evidence>
<organism evidence="6">
    <name type="scientific">mine drainage metagenome</name>
    <dbReference type="NCBI Taxonomy" id="410659"/>
    <lineage>
        <taxon>unclassified sequences</taxon>
        <taxon>metagenomes</taxon>
        <taxon>ecological metagenomes</taxon>
    </lineage>
</organism>
<dbReference type="PANTHER" id="PTHR11717">
    <property type="entry name" value="LOW MOLECULAR WEIGHT PROTEIN TYROSINE PHOSPHATASE"/>
    <property type="match status" value="1"/>
</dbReference>
<dbReference type="InterPro" id="IPR050438">
    <property type="entry name" value="LMW_PTPase"/>
</dbReference>
<dbReference type="EC" id="3.1.3.48" evidence="2"/>
<reference evidence="6" key="1">
    <citation type="submission" date="2016-10" db="EMBL/GenBank/DDBJ databases">
        <title>Sequence of Gallionella enrichment culture.</title>
        <authorList>
            <person name="Poehlein A."/>
            <person name="Muehling M."/>
            <person name="Daniel R."/>
        </authorList>
    </citation>
    <scope>NUCLEOTIDE SEQUENCE</scope>
</reference>
<protein>
    <recommendedName>
        <fullName evidence="2">protein-tyrosine-phosphatase</fullName>
        <ecNumber evidence="2">3.1.3.48</ecNumber>
    </recommendedName>
</protein>
<gene>
    <name evidence="6" type="primary">yfkJ_6</name>
    <name evidence="6" type="ORF">GALL_265270</name>
</gene>
<dbReference type="InterPro" id="IPR036196">
    <property type="entry name" value="Ptyr_pPase_sf"/>
</dbReference>
<accession>A0A1J5RU69</accession>
<dbReference type="InterPro" id="IPR023485">
    <property type="entry name" value="Ptyr_pPase"/>
</dbReference>
<sequence length="174" mass="19272">MTASNSAQRYAVLFCCMGNICRSPTAEGVFRAEVEQAGLADVVRIDSAGTHAYHIGEPPDARSQRHALKRNYDLSRQRARAVRESDFEEFDLVLAMDWENLALLQERCPEAHRHKLGLFMSFAPEAGSPIVPDPYFSAADGFERVLDLVEHASRGLLAHVQQCLQAQDAASQVS</sequence>
<dbReference type="SMART" id="SM00226">
    <property type="entry name" value="LMWPc"/>
    <property type="match status" value="1"/>
</dbReference>
<evidence type="ECO:0000256" key="4">
    <source>
        <dbReference type="ARBA" id="ARBA00022912"/>
    </source>
</evidence>
<evidence type="ECO:0000259" key="5">
    <source>
        <dbReference type="SMART" id="SM00226"/>
    </source>
</evidence>
<dbReference type="EMBL" id="MLJW01000255">
    <property type="protein sequence ID" value="OIQ91589.1"/>
    <property type="molecule type" value="Genomic_DNA"/>
</dbReference>
<evidence type="ECO:0000313" key="6">
    <source>
        <dbReference type="EMBL" id="OIQ91589.1"/>
    </source>
</evidence>
<dbReference type="CDD" id="cd16343">
    <property type="entry name" value="LMWPTP"/>
    <property type="match status" value="1"/>
</dbReference>
<keyword evidence="4" id="KW-0904">Protein phosphatase</keyword>
<name>A0A1J5RU69_9ZZZZ</name>
<evidence type="ECO:0000256" key="2">
    <source>
        <dbReference type="ARBA" id="ARBA00013064"/>
    </source>
</evidence>
<comment type="similarity">
    <text evidence="1">Belongs to the low molecular weight phosphotyrosine protein phosphatase family.</text>
</comment>